<name>A0A8X6Q2V7_NEPPI</name>
<keyword evidence="2" id="KW-1185">Reference proteome</keyword>
<evidence type="ECO:0000313" key="1">
    <source>
        <dbReference type="EMBL" id="GFT97451.1"/>
    </source>
</evidence>
<evidence type="ECO:0000313" key="2">
    <source>
        <dbReference type="Proteomes" id="UP000887013"/>
    </source>
</evidence>
<organism evidence="1 2">
    <name type="scientific">Nephila pilipes</name>
    <name type="common">Giant wood spider</name>
    <name type="synonym">Nephila maculata</name>
    <dbReference type="NCBI Taxonomy" id="299642"/>
    <lineage>
        <taxon>Eukaryota</taxon>
        <taxon>Metazoa</taxon>
        <taxon>Ecdysozoa</taxon>
        <taxon>Arthropoda</taxon>
        <taxon>Chelicerata</taxon>
        <taxon>Arachnida</taxon>
        <taxon>Araneae</taxon>
        <taxon>Araneomorphae</taxon>
        <taxon>Entelegynae</taxon>
        <taxon>Araneoidea</taxon>
        <taxon>Nephilidae</taxon>
        <taxon>Nephila</taxon>
    </lineage>
</organism>
<dbReference type="Proteomes" id="UP000887013">
    <property type="component" value="Unassembled WGS sequence"/>
</dbReference>
<proteinExistence type="predicted"/>
<dbReference type="EMBL" id="BMAW01026457">
    <property type="protein sequence ID" value="GFT97451.1"/>
    <property type="molecule type" value="Genomic_DNA"/>
</dbReference>
<dbReference type="AlphaFoldDB" id="A0A8X6Q2V7"/>
<reference evidence="1" key="1">
    <citation type="submission" date="2020-08" db="EMBL/GenBank/DDBJ databases">
        <title>Multicomponent nature underlies the extraordinary mechanical properties of spider dragline silk.</title>
        <authorList>
            <person name="Kono N."/>
            <person name="Nakamura H."/>
            <person name="Mori M."/>
            <person name="Yoshida Y."/>
            <person name="Ohtoshi R."/>
            <person name="Malay A.D."/>
            <person name="Moran D.A.P."/>
            <person name="Tomita M."/>
            <person name="Numata K."/>
            <person name="Arakawa K."/>
        </authorList>
    </citation>
    <scope>NUCLEOTIDE SEQUENCE</scope>
</reference>
<comment type="caution">
    <text evidence="1">The sequence shown here is derived from an EMBL/GenBank/DDBJ whole genome shotgun (WGS) entry which is preliminary data.</text>
</comment>
<accession>A0A8X6Q2V7</accession>
<gene>
    <name evidence="1" type="ORF">NPIL_122981</name>
</gene>
<protein>
    <submittedName>
        <fullName evidence="1">Uncharacterized protein</fullName>
    </submittedName>
</protein>
<sequence length="213" mass="24606">MVTLRGEIAALSKQVERLSKDRSRNRFRRRTIEHSNMPSELFPPQSCIGIVFKMSLPVNNQNGGINKRTTRNEQNYRALHFIRSKRFHEPHRETHHQQNVHRVLDPGLAAGADHEEVPRERIDVFLGAAGLFEDVEDAEGEEEERLEGGHNLGRAVEVEEANANRHEVIRPLRGHVWEEVQTRQGLRGEMRKGLSGMRGRYVVETQERLDDVR</sequence>